<organism evidence="1 2">
    <name type="scientific">Hydnum rufescens UP504</name>
    <dbReference type="NCBI Taxonomy" id="1448309"/>
    <lineage>
        <taxon>Eukaryota</taxon>
        <taxon>Fungi</taxon>
        <taxon>Dikarya</taxon>
        <taxon>Basidiomycota</taxon>
        <taxon>Agaricomycotina</taxon>
        <taxon>Agaricomycetes</taxon>
        <taxon>Cantharellales</taxon>
        <taxon>Hydnaceae</taxon>
        <taxon>Hydnum</taxon>
    </lineage>
</organism>
<keyword evidence="2" id="KW-1185">Reference proteome</keyword>
<gene>
    <name evidence="1" type="ORF">BS47DRAFT_1301990</name>
</gene>
<dbReference type="OrthoDB" id="3200967at2759"/>
<dbReference type="Proteomes" id="UP000886523">
    <property type="component" value="Unassembled WGS sequence"/>
</dbReference>
<proteinExistence type="predicted"/>
<evidence type="ECO:0000313" key="2">
    <source>
        <dbReference type="Proteomes" id="UP000886523"/>
    </source>
</evidence>
<protein>
    <submittedName>
        <fullName evidence="1">Uncharacterized protein</fullName>
    </submittedName>
</protein>
<reference evidence="1" key="1">
    <citation type="journal article" date="2020" name="Nat. Commun.">
        <title>Large-scale genome sequencing of mycorrhizal fungi provides insights into the early evolution of symbiotic traits.</title>
        <authorList>
            <person name="Miyauchi S."/>
            <person name="Kiss E."/>
            <person name="Kuo A."/>
            <person name="Drula E."/>
            <person name="Kohler A."/>
            <person name="Sanchez-Garcia M."/>
            <person name="Morin E."/>
            <person name="Andreopoulos B."/>
            <person name="Barry K.W."/>
            <person name="Bonito G."/>
            <person name="Buee M."/>
            <person name="Carver A."/>
            <person name="Chen C."/>
            <person name="Cichocki N."/>
            <person name="Clum A."/>
            <person name="Culley D."/>
            <person name="Crous P.W."/>
            <person name="Fauchery L."/>
            <person name="Girlanda M."/>
            <person name="Hayes R.D."/>
            <person name="Keri Z."/>
            <person name="LaButti K."/>
            <person name="Lipzen A."/>
            <person name="Lombard V."/>
            <person name="Magnuson J."/>
            <person name="Maillard F."/>
            <person name="Murat C."/>
            <person name="Nolan M."/>
            <person name="Ohm R.A."/>
            <person name="Pangilinan J."/>
            <person name="Pereira M.F."/>
            <person name="Perotto S."/>
            <person name="Peter M."/>
            <person name="Pfister S."/>
            <person name="Riley R."/>
            <person name="Sitrit Y."/>
            <person name="Stielow J.B."/>
            <person name="Szollosi G."/>
            <person name="Zifcakova L."/>
            <person name="Stursova M."/>
            <person name="Spatafora J.W."/>
            <person name="Tedersoo L."/>
            <person name="Vaario L.M."/>
            <person name="Yamada A."/>
            <person name="Yan M."/>
            <person name="Wang P."/>
            <person name="Xu J."/>
            <person name="Bruns T."/>
            <person name="Baldrian P."/>
            <person name="Vilgalys R."/>
            <person name="Dunand C."/>
            <person name="Henrissat B."/>
            <person name="Grigoriev I.V."/>
            <person name="Hibbett D."/>
            <person name="Nagy L.G."/>
            <person name="Martin F.M."/>
        </authorList>
    </citation>
    <scope>NUCLEOTIDE SEQUENCE</scope>
    <source>
        <strain evidence="1">UP504</strain>
    </source>
</reference>
<dbReference type="EMBL" id="MU129044">
    <property type="protein sequence ID" value="KAF9509078.1"/>
    <property type="molecule type" value="Genomic_DNA"/>
</dbReference>
<comment type="caution">
    <text evidence="1">The sequence shown here is derived from an EMBL/GenBank/DDBJ whole genome shotgun (WGS) entry which is preliminary data.</text>
</comment>
<feature type="non-terminal residue" evidence="1">
    <location>
        <position position="1"/>
    </location>
</feature>
<name>A0A9P6DS38_9AGAM</name>
<evidence type="ECO:0000313" key="1">
    <source>
        <dbReference type="EMBL" id="KAF9509078.1"/>
    </source>
</evidence>
<sequence length="59" mass="6694">CKCLPAPWQLIEHRLFLCAPVFPKLAVKLDMLEFAASLFINLAPNEMAWAVMLTEFLST</sequence>
<accession>A0A9P6DS38</accession>
<dbReference type="AlphaFoldDB" id="A0A9P6DS38"/>